<feature type="domain" description="Response regulatory" evidence="6">
    <location>
        <begin position="14"/>
        <end position="131"/>
    </location>
</feature>
<evidence type="ECO:0008006" key="9">
    <source>
        <dbReference type="Google" id="ProtNLM"/>
    </source>
</evidence>
<accession>A0A9W5S246</accession>
<evidence type="ECO:0000259" key="6">
    <source>
        <dbReference type="PROSITE" id="PS50110"/>
    </source>
</evidence>
<organism evidence="7 8">
    <name type="scientific">Paenibacillus darwinianus</name>
    <dbReference type="NCBI Taxonomy" id="1380763"/>
    <lineage>
        <taxon>Bacteria</taxon>
        <taxon>Bacillati</taxon>
        <taxon>Bacillota</taxon>
        <taxon>Bacilli</taxon>
        <taxon>Bacillales</taxon>
        <taxon>Paenibacillaceae</taxon>
        <taxon>Paenibacillus</taxon>
    </lineage>
</organism>
<gene>
    <name evidence="7" type="ORF">BG53_00585</name>
</gene>
<dbReference type="PROSITE" id="PS50110">
    <property type="entry name" value="RESPONSE_REGULATORY"/>
    <property type="match status" value="1"/>
</dbReference>
<dbReference type="EMBL" id="JFHU01000106">
    <property type="protein sequence ID" value="EXX89147.1"/>
    <property type="molecule type" value="Genomic_DNA"/>
</dbReference>
<feature type="domain" description="HTH araC/xylS-type" evidence="5">
    <location>
        <begin position="269"/>
        <end position="367"/>
    </location>
</feature>
<dbReference type="Pfam" id="PF12833">
    <property type="entry name" value="HTH_18"/>
    <property type="match status" value="1"/>
</dbReference>
<evidence type="ECO:0000313" key="8">
    <source>
        <dbReference type="Proteomes" id="UP000053750"/>
    </source>
</evidence>
<dbReference type="InterPro" id="IPR001789">
    <property type="entry name" value="Sig_transdc_resp-reg_receiver"/>
</dbReference>
<dbReference type="Gene3D" id="1.10.10.60">
    <property type="entry name" value="Homeodomain-like"/>
    <property type="match status" value="2"/>
</dbReference>
<keyword evidence="1" id="KW-0805">Transcription regulation</keyword>
<dbReference type="SMART" id="SM00448">
    <property type="entry name" value="REC"/>
    <property type="match status" value="1"/>
</dbReference>
<evidence type="ECO:0000259" key="5">
    <source>
        <dbReference type="PROSITE" id="PS01124"/>
    </source>
</evidence>
<comment type="caution">
    <text evidence="7">The sequence shown here is derived from an EMBL/GenBank/DDBJ whole genome shotgun (WGS) entry which is preliminary data.</text>
</comment>
<dbReference type="GO" id="GO:0003700">
    <property type="term" value="F:DNA-binding transcription factor activity"/>
    <property type="evidence" value="ECO:0007669"/>
    <property type="project" value="InterPro"/>
</dbReference>
<dbReference type="Proteomes" id="UP000053750">
    <property type="component" value="Unassembled WGS sequence"/>
</dbReference>
<dbReference type="OrthoDB" id="159632at2"/>
<dbReference type="CDD" id="cd17536">
    <property type="entry name" value="REC_YesN-like"/>
    <property type="match status" value="1"/>
</dbReference>
<dbReference type="SUPFAM" id="SSF52172">
    <property type="entry name" value="CheY-like"/>
    <property type="match status" value="1"/>
</dbReference>
<evidence type="ECO:0000256" key="3">
    <source>
        <dbReference type="ARBA" id="ARBA00023163"/>
    </source>
</evidence>
<dbReference type="AlphaFoldDB" id="A0A9W5S246"/>
<dbReference type="InterPro" id="IPR018060">
    <property type="entry name" value="HTH_AraC"/>
</dbReference>
<dbReference type="GO" id="GO:0043565">
    <property type="term" value="F:sequence-specific DNA binding"/>
    <property type="evidence" value="ECO:0007669"/>
    <property type="project" value="InterPro"/>
</dbReference>
<dbReference type="PRINTS" id="PR00032">
    <property type="entry name" value="HTHARAC"/>
</dbReference>
<dbReference type="PANTHER" id="PTHR43280:SF28">
    <property type="entry name" value="HTH-TYPE TRANSCRIPTIONAL ACTIVATOR RHAS"/>
    <property type="match status" value="1"/>
</dbReference>
<dbReference type="InterPro" id="IPR009057">
    <property type="entry name" value="Homeodomain-like_sf"/>
</dbReference>
<dbReference type="InterPro" id="IPR011006">
    <property type="entry name" value="CheY-like_superfamily"/>
</dbReference>
<keyword evidence="4" id="KW-0597">Phosphoprotein</keyword>
<evidence type="ECO:0000313" key="7">
    <source>
        <dbReference type="EMBL" id="EXX89147.1"/>
    </source>
</evidence>
<feature type="modified residue" description="4-aspartylphosphate" evidence="4">
    <location>
        <position position="66"/>
    </location>
</feature>
<keyword evidence="2" id="KW-0238">DNA-binding</keyword>
<keyword evidence="8" id="KW-1185">Reference proteome</keyword>
<proteinExistence type="predicted"/>
<dbReference type="SMART" id="SM00342">
    <property type="entry name" value="HTH_ARAC"/>
    <property type="match status" value="1"/>
</dbReference>
<dbReference type="GO" id="GO:0000160">
    <property type="term" value="P:phosphorelay signal transduction system"/>
    <property type="evidence" value="ECO:0007669"/>
    <property type="project" value="InterPro"/>
</dbReference>
<evidence type="ECO:0000256" key="2">
    <source>
        <dbReference type="ARBA" id="ARBA00023125"/>
    </source>
</evidence>
<dbReference type="Gene3D" id="3.40.50.2300">
    <property type="match status" value="1"/>
</dbReference>
<keyword evidence="3" id="KW-0804">Transcription</keyword>
<dbReference type="SUPFAM" id="SSF46689">
    <property type="entry name" value="Homeodomain-like"/>
    <property type="match status" value="2"/>
</dbReference>
<protein>
    <recommendedName>
        <fullName evidence="9">AraC family transcriptional regulator</fullName>
    </recommendedName>
</protein>
<sequence length="369" mass="41840">MNQTMQQTMKRAVKALIVDDEFHIRRGIHTVVPWRDFGVEAVEEAGDGKNAMALFDEHSPDIVLLDINMPGINGMEVARHIRGRNGSTQIIFLTGYDDFHKAREAITLQASDYLLKPVSYDELLQSLEKAAMKVTVNRKESGYLDDLQRRLAIPGSRGQKLLAKELFVLGELRAGAGSGCQGMMEEWLDELSQLPLTEAKIIASQFVVYAARLSDEMGHELPVHAQQSLEALGGCDTVQGLMKQVREFITILSERVRKSMDKPVTHSIEQAREWIREHLSEEISLQTLAAAVHLNPYYLSRLFKQETGETYLEFTTRIRFEKARELLISSALKMHEIAEQVGFTDANYFSIAFKKHQGVSPTDFRKRFQ</sequence>
<dbReference type="InterPro" id="IPR020449">
    <property type="entry name" value="Tscrpt_reg_AraC-type_HTH"/>
</dbReference>
<dbReference type="Pfam" id="PF00072">
    <property type="entry name" value="Response_reg"/>
    <property type="match status" value="1"/>
</dbReference>
<reference evidence="7 8" key="1">
    <citation type="submission" date="2014-02" db="EMBL/GenBank/DDBJ databases">
        <title>Genome sequence of Paenibacillus darwinianus reveals adaptive mechanisms for survival in Antarctic soils.</title>
        <authorList>
            <person name="Dsouza M."/>
            <person name="Taylor M.W."/>
            <person name="Turner S.J."/>
            <person name="Aislabie J."/>
        </authorList>
    </citation>
    <scope>NUCLEOTIDE SEQUENCE [LARGE SCALE GENOMIC DNA]</scope>
    <source>
        <strain evidence="7 8">CE1</strain>
    </source>
</reference>
<dbReference type="PANTHER" id="PTHR43280">
    <property type="entry name" value="ARAC-FAMILY TRANSCRIPTIONAL REGULATOR"/>
    <property type="match status" value="1"/>
</dbReference>
<dbReference type="PROSITE" id="PS01124">
    <property type="entry name" value="HTH_ARAC_FAMILY_2"/>
    <property type="match status" value="1"/>
</dbReference>
<name>A0A9W5S246_9BACL</name>
<evidence type="ECO:0000256" key="1">
    <source>
        <dbReference type="ARBA" id="ARBA00023015"/>
    </source>
</evidence>
<evidence type="ECO:0000256" key="4">
    <source>
        <dbReference type="PROSITE-ProRule" id="PRU00169"/>
    </source>
</evidence>
<dbReference type="RefSeq" id="WP_051587618.1">
    <property type="nucleotide sequence ID" value="NZ_KK082131.1"/>
</dbReference>